<gene>
    <name evidence="1" type="ORF">HAND00432_LOCUS16439</name>
</gene>
<proteinExistence type="predicted"/>
<organism evidence="1">
    <name type="scientific">Hemiselmis andersenii</name>
    <name type="common">Cryptophyte alga</name>
    <dbReference type="NCBI Taxonomy" id="464988"/>
    <lineage>
        <taxon>Eukaryota</taxon>
        <taxon>Cryptophyceae</taxon>
        <taxon>Cryptomonadales</taxon>
        <taxon>Hemiselmidaceae</taxon>
        <taxon>Hemiselmis</taxon>
    </lineage>
</organism>
<dbReference type="EMBL" id="HBFX01027149">
    <property type="protein sequence ID" value="CAD8963812.1"/>
    <property type="molecule type" value="Transcribed_RNA"/>
</dbReference>
<dbReference type="AlphaFoldDB" id="A0A7S1E246"/>
<name>A0A7S1E246_HEMAN</name>
<protein>
    <submittedName>
        <fullName evidence="1">Uncharacterized protein</fullName>
    </submittedName>
</protein>
<evidence type="ECO:0000313" key="1">
    <source>
        <dbReference type="EMBL" id="CAD8963812.1"/>
    </source>
</evidence>
<reference evidence="1" key="1">
    <citation type="submission" date="2021-01" db="EMBL/GenBank/DDBJ databases">
        <authorList>
            <person name="Corre E."/>
            <person name="Pelletier E."/>
            <person name="Niang G."/>
            <person name="Scheremetjew M."/>
            <person name="Finn R."/>
            <person name="Kale V."/>
            <person name="Holt S."/>
            <person name="Cochrane G."/>
            <person name="Meng A."/>
            <person name="Brown T."/>
            <person name="Cohen L."/>
        </authorList>
    </citation>
    <scope>NUCLEOTIDE SEQUENCE</scope>
    <source>
        <strain evidence="1">CCMP644</strain>
    </source>
</reference>
<accession>A0A7S1E246</accession>
<sequence length="439" mass="48476">MVGVGKAGAGQKGVSVHVAGGEGGGGGAGVSRRVSMVSDAALKDYYRWEDPQEVSEGGYIALIFSLRRVQQLSQPGKKNKKEMLVASRSMAFEACSEISNAFRNVAQVSVQYSQLNMLIGMRETAFVTLSLAKKKPEGAVWTSADEAQERIETPSWAYCIPKDHSKRPHPVPEGWYAVTHEFGDCMRITGPHLDLFRCFQAASEMGLGQMSQAHMRIAYVTKHGVVGQSKPMTQVYDALEHQRKNRPSDGWYVCRSKADTLAWGLRLGIASARTDKASVGQRLHAARQRVKAVLQKEAEAKSKEMENTMVMKEEQGAGGSGRGRVGERMKKEVAIVKSDELQEAEGALADREQEWQQVCDMLSNTEELLERAVEEGKKETFEESDLEFLKGPLSLKVQAELYISSKAKQSVRDMLRIARFDQGACVLVPRPPAKQPIKV</sequence>